<sequence length="71" mass="7872">MKTTYTDAMRRALSAVIAAFLLTFLGALVPAVPAHANNDEHITDYTVRATFDRDGDARVSLDFTYDFADED</sequence>
<accession>A0ABY7QXJ4</accession>
<dbReference type="RefSeq" id="WP_271417626.1">
    <property type="nucleotide sequence ID" value="NZ_CP115668.1"/>
</dbReference>
<reference evidence="2 3" key="1">
    <citation type="submission" date="2023-06" db="EMBL/GenBank/DDBJ databases">
        <title>The Gram-positive Non-spore-bearing Anaerobic Bacilli of Human Feces.</title>
        <authorList>
            <person name="Eggerth A.H."/>
        </authorList>
    </citation>
    <scope>NUCLEOTIDE SEQUENCE [LARGE SCALE GENOMIC DNA]</scope>
    <source>
        <strain evidence="2 3">CBA3108</strain>
    </source>
</reference>
<feature type="chain" id="PRO_5047312983" description="Tat pathway signal sequence domain protein" evidence="1">
    <location>
        <begin position="37"/>
        <end position="71"/>
    </location>
</feature>
<gene>
    <name evidence="2" type="ORF">O6R08_07835</name>
</gene>
<dbReference type="EMBL" id="CP115668">
    <property type="protein sequence ID" value="WCC79425.1"/>
    <property type="molecule type" value="Genomic_DNA"/>
</dbReference>
<proteinExistence type="predicted"/>
<evidence type="ECO:0000313" key="3">
    <source>
        <dbReference type="Proteomes" id="UP001212097"/>
    </source>
</evidence>
<evidence type="ECO:0008006" key="4">
    <source>
        <dbReference type="Google" id="ProtNLM"/>
    </source>
</evidence>
<feature type="signal peptide" evidence="1">
    <location>
        <begin position="1"/>
        <end position="36"/>
    </location>
</feature>
<keyword evidence="1" id="KW-0732">Signal</keyword>
<name>A0ABY7QXJ4_9ACTN</name>
<protein>
    <recommendedName>
        <fullName evidence="4">Tat pathway signal sequence domain protein</fullName>
    </recommendedName>
</protein>
<evidence type="ECO:0000256" key="1">
    <source>
        <dbReference type="SAM" id="SignalP"/>
    </source>
</evidence>
<organism evidence="2 3">
    <name type="scientific">Cutibacterium equinum</name>
    <dbReference type="NCBI Taxonomy" id="3016342"/>
    <lineage>
        <taxon>Bacteria</taxon>
        <taxon>Bacillati</taxon>
        <taxon>Actinomycetota</taxon>
        <taxon>Actinomycetes</taxon>
        <taxon>Propionibacteriales</taxon>
        <taxon>Propionibacteriaceae</taxon>
        <taxon>Cutibacterium</taxon>
    </lineage>
</organism>
<dbReference type="Proteomes" id="UP001212097">
    <property type="component" value="Chromosome"/>
</dbReference>
<keyword evidence="3" id="KW-1185">Reference proteome</keyword>
<evidence type="ECO:0000313" key="2">
    <source>
        <dbReference type="EMBL" id="WCC79425.1"/>
    </source>
</evidence>